<evidence type="ECO:0000259" key="2">
    <source>
        <dbReference type="PROSITE" id="PS51849"/>
    </source>
</evidence>
<dbReference type="RefSeq" id="WP_106059504.1">
    <property type="nucleotide sequence ID" value="NZ_PVXQ01000013.1"/>
</dbReference>
<dbReference type="Pfam" id="PF12791">
    <property type="entry name" value="RsgI_N"/>
    <property type="match status" value="1"/>
</dbReference>
<keyword evidence="1" id="KW-0812">Transmembrane</keyword>
<feature type="transmembrane region" description="Helical" evidence="1">
    <location>
        <begin position="198"/>
        <end position="215"/>
    </location>
</feature>
<evidence type="ECO:0000313" key="4">
    <source>
        <dbReference type="Proteomes" id="UP000239471"/>
    </source>
</evidence>
<comment type="caution">
    <text evidence="3">The sequence shown here is derived from an EMBL/GenBank/DDBJ whole genome shotgun (WGS) entry which is preliminary data.</text>
</comment>
<evidence type="ECO:0000256" key="1">
    <source>
        <dbReference type="SAM" id="Phobius"/>
    </source>
</evidence>
<keyword evidence="1" id="KW-1133">Transmembrane helix</keyword>
<dbReference type="AlphaFoldDB" id="A0A2T0BFU8"/>
<sequence length="333" mass="38173">MKDFNKDKYTFVSTVAIVDIGEKAVKLREKQIAIFLKELLLFKVLLKDLVGHSPSYKNKTVILNLAYYIIEDTEMLERIFKKKELPLRKLERETRASRAFLEIWQDYILAYIIILSNPNYKYIQDFLKIELKEEKTTIALYENTKERILKGLALKVNEQSAIIMTVLGDFVRIKKTEQLMVGEVGQGKKKRGVTDYKLHIAIAIILIMLVSFGLYKDYNKVVTTVVISSTSQIKLELNRGNTIIYIHTVTDKGNAMISSVEPMDKNIDIGLKELIEYAKNDKMIPGDGIVVTIIGEPLKYGILKETAQYIKDNDISIQINNDGNLHNIYELAD</sequence>
<evidence type="ECO:0000313" key="3">
    <source>
        <dbReference type="EMBL" id="PRR82702.1"/>
    </source>
</evidence>
<organism evidence="3 4">
    <name type="scientific">Clostridium vincentii</name>
    <dbReference type="NCBI Taxonomy" id="52704"/>
    <lineage>
        <taxon>Bacteria</taxon>
        <taxon>Bacillati</taxon>
        <taxon>Bacillota</taxon>
        <taxon>Clostridia</taxon>
        <taxon>Eubacteriales</taxon>
        <taxon>Clostridiaceae</taxon>
        <taxon>Clostridium</taxon>
    </lineage>
</organism>
<keyword evidence="4" id="KW-1185">Reference proteome</keyword>
<proteinExistence type="predicted"/>
<dbReference type="Proteomes" id="UP000239471">
    <property type="component" value="Unassembled WGS sequence"/>
</dbReference>
<reference evidence="3 4" key="1">
    <citation type="submission" date="2018-03" db="EMBL/GenBank/DDBJ databases">
        <title>Genome sequence of Clostridium vincentii DSM 10228.</title>
        <authorList>
            <person name="Poehlein A."/>
            <person name="Daniel R."/>
        </authorList>
    </citation>
    <scope>NUCLEOTIDE SEQUENCE [LARGE SCALE GENOMIC DNA]</scope>
    <source>
        <strain evidence="3 4">DSM 10228</strain>
    </source>
</reference>
<dbReference type="OrthoDB" id="1935858at2"/>
<dbReference type="PROSITE" id="PS51849">
    <property type="entry name" value="RSGI_N"/>
    <property type="match status" value="1"/>
</dbReference>
<dbReference type="EMBL" id="PVXQ01000013">
    <property type="protein sequence ID" value="PRR82702.1"/>
    <property type="molecule type" value="Genomic_DNA"/>
</dbReference>
<accession>A0A2T0BFU8</accession>
<keyword evidence="1" id="KW-0472">Membrane</keyword>
<protein>
    <submittedName>
        <fullName evidence="3">RNA polymerase sigma factor SigI</fullName>
    </submittedName>
</protein>
<dbReference type="InterPro" id="IPR024449">
    <property type="entry name" value="Anti-sigma_RsgI_N"/>
</dbReference>
<gene>
    <name evidence="3" type="primary">sigI_2</name>
    <name evidence="3" type="ORF">CLVI_15120</name>
</gene>
<feature type="domain" description="RsgI N-terminal anti-sigma" evidence="2">
    <location>
        <begin position="149"/>
        <end position="196"/>
    </location>
</feature>
<name>A0A2T0BFU8_9CLOT</name>